<gene>
    <name evidence="3" type="primary">ureF</name>
    <name evidence="4" type="ORF">HMH01_10305</name>
</gene>
<comment type="caution">
    <text evidence="4">The sequence shown here is derived from an EMBL/GenBank/DDBJ whole genome shotgun (WGS) entry which is preliminary data.</text>
</comment>
<dbReference type="HAMAP" id="MF_01385">
    <property type="entry name" value="UreF"/>
    <property type="match status" value="1"/>
</dbReference>
<dbReference type="PIRSF" id="PIRSF009467">
    <property type="entry name" value="Ureas_acces_UreF"/>
    <property type="match status" value="1"/>
</dbReference>
<dbReference type="InterPro" id="IPR038277">
    <property type="entry name" value="UreF_sf"/>
</dbReference>
<keyword evidence="2 3" id="KW-0143">Chaperone</keyword>
<protein>
    <recommendedName>
        <fullName evidence="3">Urease accessory protein UreF</fullName>
    </recommendedName>
</protein>
<comment type="subunit">
    <text evidence="3">UreD, UreF and UreG form a complex that acts as a GTP-hydrolysis-dependent molecular chaperone, activating the urease apoprotein by helping to assemble the nickel containing metallocenter of UreC. The UreE protein probably delivers the nickel.</text>
</comment>
<evidence type="ECO:0000256" key="3">
    <source>
        <dbReference type="HAMAP-Rule" id="MF_01385"/>
    </source>
</evidence>
<name>A0A849L3D8_9RHOB</name>
<sequence length="213" mass="22000">MTTDGLHQLFAWFSPAYPVGAFAYSHGLEYEIASGTVTDGAQLSAWIAAVLRFGAGRTDAILLAHAWRAPEGDITELADLALALAPSEERALETTGMGRAFALTSDAVQGTGADPLPYPAAVGRAGARAGLALDPLLRLYLHGFAANLVSVAVRFVPLGQTEGQRVLAGLFGTIDAVAAEAGQATLDDIGSCVPGADLAAIGHETLPTRIFRS</sequence>
<dbReference type="Gene3D" id="1.10.4190.10">
    <property type="entry name" value="Urease accessory protein UreF"/>
    <property type="match status" value="1"/>
</dbReference>
<keyword evidence="3" id="KW-0963">Cytoplasm</keyword>
<accession>A0A849L3D8</accession>
<evidence type="ECO:0000313" key="5">
    <source>
        <dbReference type="Proteomes" id="UP000572377"/>
    </source>
</evidence>
<reference evidence="4 5" key="1">
    <citation type="submission" date="2020-05" db="EMBL/GenBank/DDBJ databases">
        <title>Gimesia benthica sp. nov., a novel planctomycete isolated from a deep-sea water sample of the Northwest Indian Ocean.</title>
        <authorList>
            <person name="Wang J."/>
            <person name="Ruan C."/>
            <person name="Song L."/>
            <person name="Zhu Y."/>
            <person name="Li A."/>
            <person name="Zheng X."/>
            <person name="Wang L."/>
            <person name="Lu Z."/>
            <person name="Huang Y."/>
            <person name="Du W."/>
            <person name="Zhou Y."/>
            <person name="Huang L."/>
            <person name="Dai X."/>
        </authorList>
    </citation>
    <scope>NUCLEOTIDE SEQUENCE [LARGE SCALE GENOMIC DNA]</scope>
    <source>
        <strain evidence="4 5">YYQ-30</strain>
    </source>
</reference>
<keyword evidence="5" id="KW-1185">Reference proteome</keyword>
<evidence type="ECO:0000313" key="4">
    <source>
        <dbReference type="EMBL" id="NNU80829.1"/>
    </source>
</evidence>
<comment type="function">
    <text evidence="3">Required for maturation of urease via the functional incorporation of the urease nickel metallocenter.</text>
</comment>
<evidence type="ECO:0000256" key="2">
    <source>
        <dbReference type="ARBA" id="ARBA00023186"/>
    </source>
</evidence>
<dbReference type="GO" id="GO:0016151">
    <property type="term" value="F:nickel cation binding"/>
    <property type="evidence" value="ECO:0007669"/>
    <property type="project" value="UniProtKB-UniRule"/>
</dbReference>
<dbReference type="GO" id="GO:0005737">
    <property type="term" value="C:cytoplasm"/>
    <property type="evidence" value="ECO:0007669"/>
    <property type="project" value="UniProtKB-SubCell"/>
</dbReference>
<dbReference type="RefSeq" id="WP_171325339.1">
    <property type="nucleotide sequence ID" value="NZ_JABFBC010000001.1"/>
</dbReference>
<keyword evidence="1 3" id="KW-0996">Nickel insertion</keyword>
<organism evidence="4 5">
    <name type="scientific">Halovulum dunhuangense</name>
    <dbReference type="NCBI Taxonomy" id="1505036"/>
    <lineage>
        <taxon>Bacteria</taxon>
        <taxon>Pseudomonadati</taxon>
        <taxon>Pseudomonadota</taxon>
        <taxon>Alphaproteobacteria</taxon>
        <taxon>Rhodobacterales</taxon>
        <taxon>Paracoccaceae</taxon>
        <taxon>Halovulum</taxon>
    </lineage>
</organism>
<proteinExistence type="inferred from homology"/>
<dbReference type="Pfam" id="PF01730">
    <property type="entry name" value="UreF"/>
    <property type="match status" value="1"/>
</dbReference>
<comment type="subcellular location">
    <subcellularLocation>
        <location evidence="3">Cytoplasm</location>
    </subcellularLocation>
</comment>
<dbReference type="PANTHER" id="PTHR33620">
    <property type="entry name" value="UREASE ACCESSORY PROTEIN F"/>
    <property type="match status" value="1"/>
</dbReference>
<dbReference type="AlphaFoldDB" id="A0A849L3D8"/>
<evidence type="ECO:0000256" key="1">
    <source>
        <dbReference type="ARBA" id="ARBA00022988"/>
    </source>
</evidence>
<comment type="similarity">
    <text evidence="3">Belongs to the UreF family.</text>
</comment>
<dbReference type="Proteomes" id="UP000572377">
    <property type="component" value="Unassembled WGS sequence"/>
</dbReference>
<dbReference type="InterPro" id="IPR002639">
    <property type="entry name" value="UreF"/>
</dbReference>
<dbReference type="EMBL" id="JABFBC010000001">
    <property type="protein sequence ID" value="NNU80829.1"/>
    <property type="molecule type" value="Genomic_DNA"/>
</dbReference>
<dbReference type="PANTHER" id="PTHR33620:SF1">
    <property type="entry name" value="UREASE ACCESSORY PROTEIN F"/>
    <property type="match status" value="1"/>
</dbReference>